<proteinExistence type="predicted"/>
<name>A0ABD3NPZ3_9STRA</name>
<comment type="caution">
    <text evidence="2">The sequence shown here is derived from an EMBL/GenBank/DDBJ whole genome shotgun (WGS) entry which is preliminary data.</text>
</comment>
<evidence type="ECO:0000313" key="3">
    <source>
        <dbReference type="Proteomes" id="UP001530400"/>
    </source>
</evidence>
<feature type="region of interest" description="Disordered" evidence="1">
    <location>
        <begin position="86"/>
        <end position="152"/>
    </location>
</feature>
<feature type="compositionally biased region" description="Polar residues" evidence="1">
    <location>
        <begin position="86"/>
        <end position="104"/>
    </location>
</feature>
<gene>
    <name evidence="2" type="ORF">ACHAWO_013455</name>
</gene>
<reference evidence="2 3" key="1">
    <citation type="submission" date="2024-10" db="EMBL/GenBank/DDBJ databases">
        <title>Updated reference genomes for cyclostephanoid diatoms.</title>
        <authorList>
            <person name="Roberts W.R."/>
            <person name="Alverson A.J."/>
        </authorList>
    </citation>
    <scope>NUCLEOTIDE SEQUENCE [LARGE SCALE GENOMIC DNA]</scope>
    <source>
        <strain evidence="2 3">AJA010-31</strain>
    </source>
</reference>
<evidence type="ECO:0000313" key="2">
    <source>
        <dbReference type="EMBL" id="KAL3777999.1"/>
    </source>
</evidence>
<keyword evidence="3" id="KW-1185">Reference proteome</keyword>
<dbReference type="AlphaFoldDB" id="A0ABD3NPZ3"/>
<protein>
    <submittedName>
        <fullName evidence="2">Uncharacterized protein</fullName>
    </submittedName>
</protein>
<accession>A0ABD3NPZ3</accession>
<organism evidence="2 3">
    <name type="scientific">Cyclotella atomus</name>
    <dbReference type="NCBI Taxonomy" id="382360"/>
    <lineage>
        <taxon>Eukaryota</taxon>
        <taxon>Sar</taxon>
        <taxon>Stramenopiles</taxon>
        <taxon>Ochrophyta</taxon>
        <taxon>Bacillariophyta</taxon>
        <taxon>Coscinodiscophyceae</taxon>
        <taxon>Thalassiosirophycidae</taxon>
        <taxon>Stephanodiscales</taxon>
        <taxon>Stephanodiscaceae</taxon>
        <taxon>Cyclotella</taxon>
    </lineage>
</organism>
<evidence type="ECO:0000256" key="1">
    <source>
        <dbReference type="SAM" id="MobiDB-lite"/>
    </source>
</evidence>
<dbReference type="Proteomes" id="UP001530400">
    <property type="component" value="Unassembled WGS sequence"/>
</dbReference>
<dbReference type="EMBL" id="JALLPJ020001012">
    <property type="protein sequence ID" value="KAL3777999.1"/>
    <property type="molecule type" value="Genomic_DNA"/>
</dbReference>
<sequence>MNTSFDLLDDIMIDLDLDREISFGELILDESIDPITSSCERGIKRERSQTEVVQSVTDSEDGITEDERDELKEFLQGIGFLETPRSSIVTPTSGLHSTSHTPSGRWSPDYSVASPEKRRRVTPPAPVVTPQYTQPKVNQPTSHKRENSKTRTTRQYVPFEEMQRLMLVYGPIKTPRKSKCCPDECGTAGNVKADSIRRKFYRWFPDFETRFVRNTDSMSYKPLAGHDEEVAYRRTMRENDKEILVYKRKVGRRN</sequence>